<reference evidence="1" key="1">
    <citation type="submission" date="2020-11" db="EMBL/GenBank/DDBJ databases">
        <authorList>
            <person name="Tran Van P."/>
        </authorList>
    </citation>
    <scope>NUCLEOTIDE SEQUENCE</scope>
</reference>
<accession>A0A7R9EIR4</accession>
<dbReference type="EMBL" id="OB798152">
    <property type="protein sequence ID" value="CAD7434738.1"/>
    <property type="molecule type" value="Genomic_DNA"/>
</dbReference>
<sequence>MAVHDTLETRNTSVDDVRTLKVPSINVNAQDYTNLINWLEDEIYNLTCMFCEVKCLSAVGPAVSAFVTSEHAIKRLFYSGYSMEMIVLNVHSVYPNVAWWHESKLPDQIILKPPDAVGVADIGAALQDRVEFDLLTNAGLGFLEDKLCSGGGLQYGETCFQEIVEFMERFILKYNMRQRHGAAAYLSLTHSFQHLDLQKTTKEIPVEHTSTFLYQVWSCLFLCFSPTWRNGRLVFCIDKENNLFVSPQTLLEDILHLTTAATEDTAVLVTFGQWETYGDGLGMKVLYII</sequence>
<proteinExistence type="predicted"/>
<gene>
    <name evidence="1" type="ORF">TMSB3V08_LOCUS11388</name>
</gene>
<organism evidence="1">
    <name type="scientific">Timema monikensis</name>
    <dbReference type="NCBI Taxonomy" id="170555"/>
    <lineage>
        <taxon>Eukaryota</taxon>
        <taxon>Metazoa</taxon>
        <taxon>Ecdysozoa</taxon>
        <taxon>Arthropoda</taxon>
        <taxon>Hexapoda</taxon>
        <taxon>Insecta</taxon>
        <taxon>Pterygota</taxon>
        <taxon>Neoptera</taxon>
        <taxon>Polyneoptera</taxon>
        <taxon>Phasmatodea</taxon>
        <taxon>Timematodea</taxon>
        <taxon>Timematoidea</taxon>
        <taxon>Timematidae</taxon>
        <taxon>Timema</taxon>
    </lineage>
</organism>
<name>A0A7R9EIR4_9NEOP</name>
<protein>
    <submittedName>
        <fullName evidence="1">Uncharacterized protein</fullName>
    </submittedName>
</protein>
<dbReference type="AlphaFoldDB" id="A0A7R9EIR4"/>
<evidence type="ECO:0000313" key="1">
    <source>
        <dbReference type="EMBL" id="CAD7434738.1"/>
    </source>
</evidence>